<dbReference type="SUPFAM" id="SSF50494">
    <property type="entry name" value="Trypsin-like serine proteases"/>
    <property type="match status" value="1"/>
</dbReference>
<keyword evidence="2 6" id="KW-0645">Protease</keyword>
<dbReference type="Gene3D" id="2.40.10.10">
    <property type="entry name" value="Trypsin-like serine proteases"/>
    <property type="match status" value="2"/>
</dbReference>
<keyword evidence="4 6" id="KW-0720">Serine protease</keyword>
<feature type="chain" id="PRO_5031082799" evidence="7">
    <location>
        <begin position="28"/>
        <end position="264"/>
    </location>
</feature>
<reference evidence="9" key="1">
    <citation type="journal article" date="2010" name="Science">
        <title>The genome of the Western clawed frog Xenopus tropicalis.</title>
        <authorList>
            <person name="Hellsten U."/>
            <person name="Harland R.M."/>
            <person name="Gilchrist M.J."/>
            <person name="Hendrix D."/>
            <person name="Jurka J."/>
            <person name="Kapitonov V."/>
            <person name="Ovcharenko I."/>
            <person name="Putnam N.H."/>
            <person name="Shu S."/>
            <person name="Taher L."/>
            <person name="Blitz I.L."/>
            <person name="Blumberg B."/>
            <person name="Dichmann D.S."/>
            <person name="Dubchak I."/>
            <person name="Amaya E."/>
            <person name="Detter J.C."/>
            <person name="Fletcher R."/>
            <person name="Gerhard D.S."/>
            <person name="Goodstein D."/>
            <person name="Graves T."/>
            <person name="Grigoriev I.V."/>
            <person name="Grimwood J."/>
            <person name="Kawashima T."/>
            <person name="Lindquist E."/>
            <person name="Lucas S.M."/>
            <person name="Mead P.E."/>
            <person name="Mitros T."/>
            <person name="Ogino H."/>
            <person name="Ohta Y."/>
            <person name="Poliakov A.V."/>
            <person name="Pollet N."/>
            <person name="Robert J."/>
            <person name="Salamov A."/>
            <person name="Sater A.K."/>
            <person name="Schmutz J."/>
            <person name="Terry A."/>
            <person name="Vize P.D."/>
            <person name="Warren W.C."/>
            <person name="Wells D."/>
            <person name="Wills A."/>
            <person name="Wilson R.K."/>
            <person name="Zimmerman L.B."/>
            <person name="Zorn A.M."/>
            <person name="Grainger R."/>
            <person name="Grammer T."/>
            <person name="Khokha M.K."/>
            <person name="Richardson P.M."/>
            <person name="Rokhsar D.S."/>
        </authorList>
    </citation>
    <scope>NUCLEOTIDE SEQUENCE [LARGE SCALE GENOMIC DNA]</scope>
    <source>
        <strain evidence="9">Nigerian</strain>
    </source>
</reference>
<dbReference type="Xenbase" id="XB-GENE-5894648">
    <property type="gene designation" value="klk1"/>
</dbReference>
<dbReference type="Ensembl" id="ENSXETT00000006440">
    <property type="protein sequence ID" value="ENSXETP00000006440"/>
    <property type="gene ID" value="ENSXETG00000002940"/>
</dbReference>
<dbReference type="AlphaFoldDB" id="L7N2M3"/>
<evidence type="ECO:0000256" key="4">
    <source>
        <dbReference type="ARBA" id="ARBA00022825"/>
    </source>
</evidence>
<dbReference type="FunCoup" id="L7N2M3">
    <property type="interactions" value="164"/>
</dbReference>
<dbReference type="GO" id="GO:0004252">
    <property type="term" value="F:serine-type endopeptidase activity"/>
    <property type="evidence" value="ECO:0007669"/>
    <property type="project" value="InterPro"/>
</dbReference>
<dbReference type="PANTHER" id="PTHR24264:SF72">
    <property type="entry name" value="TRYPSIN"/>
    <property type="match status" value="1"/>
</dbReference>
<evidence type="ECO:0000256" key="6">
    <source>
        <dbReference type="RuleBase" id="RU363034"/>
    </source>
</evidence>
<feature type="domain" description="Peptidase S1" evidence="8">
    <location>
        <begin position="32"/>
        <end position="255"/>
    </location>
</feature>
<gene>
    <name evidence="9" type="primary">klk1</name>
</gene>
<dbReference type="PROSITE" id="PS00135">
    <property type="entry name" value="TRYPSIN_SER"/>
    <property type="match status" value="1"/>
</dbReference>
<dbReference type="HOGENOM" id="CLU_006842_7_0_1"/>
<dbReference type="InterPro" id="IPR018114">
    <property type="entry name" value="TRYPSIN_HIS"/>
</dbReference>
<dbReference type="PRINTS" id="PR00722">
    <property type="entry name" value="CHYMOTRYPSIN"/>
</dbReference>
<dbReference type="PROSITE" id="PS00134">
    <property type="entry name" value="TRYPSIN_HIS"/>
    <property type="match status" value="1"/>
</dbReference>
<dbReference type="FunFam" id="2.40.10.10:FF:000010">
    <property type="entry name" value="Kallikrein related peptidase 11"/>
    <property type="match status" value="1"/>
</dbReference>
<keyword evidence="7" id="KW-0732">Signal</keyword>
<dbReference type="InterPro" id="IPR001254">
    <property type="entry name" value="Trypsin_dom"/>
</dbReference>
<accession>L7N2M3</accession>
<dbReference type="FunFam" id="2.40.10.10:FF:000021">
    <property type="entry name" value="Kallikrein 1"/>
    <property type="match status" value="1"/>
</dbReference>
<dbReference type="InterPro" id="IPR043504">
    <property type="entry name" value="Peptidase_S1_PA_chymotrypsin"/>
</dbReference>
<dbReference type="PANTHER" id="PTHR24264">
    <property type="entry name" value="TRYPSIN-RELATED"/>
    <property type="match status" value="1"/>
</dbReference>
<dbReference type="Bgee" id="ENSXETG00000002940">
    <property type="expression patterns" value="Expressed in stomach and 1 other cell type or tissue"/>
</dbReference>
<dbReference type="InterPro" id="IPR033116">
    <property type="entry name" value="TRYPSIN_SER"/>
</dbReference>
<evidence type="ECO:0000256" key="5">
    <source>
        <dbReference type="ARBA" id="ARBA00023157"/>
    </source>
</evidence>
<protein>
    <submittedName>
        <fullName evidence="9">Kallikrein 1</fullName>
    </submittedName>
</protein>
<dbReference type="InParanoid" id="L7N2M3"/>
<evidence type="ECO:0000256" key="1">
    <source>
        <dbReference type="ARBA" id="ARBA00009228"/>
    </source>
</evidence>
<evidence type="ECO:0000256" key="2">
    <source>
        <dbReference type="ARBA" id="ARBA00022670"/>
    </source>
</evidence>
<dbReference type="InterPro" id="IPR009003">
    <property type="entry name" value="Peptidase_S1_PA"/>
</dbReference>
<dbReference type="SMART" id="SM00020">
    <property type="entry name" value="Tryp_SPc"/>
    <property type="match status" value="1"/>
</dbReference>
<sequence length="264" mass="28882">MFLRPLISNMYLLLVLPLLLLLRGSEAQTHRIIGGEECVPHSQPWQVALYYFSDFICGGVLINEWWVLTAAHCNQSNLQVLLGAHNRTSPTGDEQYTYAAKICPHQDFEPVTYDNDIMLLKLASEADINTWVAPIPLASYLVDDNSECLASGWGSTTSPEETYPGELQCVNITTVSNSDCQDYYPRDTITDNMLCAGDVAGGKDTCGGDSGGPLVCNEELHGITSWGDLVCGSPDKPGVFAKVSNYIDWISDVMENEAPCYVVG</sequence>
<feature type="signal peptide" evidence="7">
    <location>
        <begin position="1"/>
        <end position="27"/>
    </location>
</feature>
<comment type="similarity">
    <text evidence="1">Belongs to the peptidase S1 family. Snake venom subfamily.</text>
</comment>
<name>L7N2M3_XENTR</name>
<reference evidence="9" key="2">
    <citation type="submission" date="2013-01" db="UniProtKB">
        <authorList>
            <consortium name="Ensembl"/>
        </authorList>
    </citation>
    <scope>IDENTIFICATION</scope>
</reference>
<evidence type="ECO:0000313" key="9">
    <source>
        <dbReference type="Ensembl" id="ENSXETP00000006440"/>
    </source>
</evidence>
<dbReference type="GeneTree" id="ENSGT01020000230389"/>
<dbReference type="InterPro" id="IPR050127">
    <property type="entry name" value="Serine_Proteases_S1"/>
</dbReference>
<dbReference type="PROSITE" id="PS50240">
    <property type="entry name" value="TRYPSIN_DOM"/>
    <property type="match status" value="1"/>
</dbReference>
<evidence type="ECO:0000259" key="8">
    <source>
        <dbReference type="PROSITE" id="PS50240"/>
    </source>
</evidence>
<dbReference type="Pfam" id="PF00089">
    <property type="entry name" value="Trypsin"/>
    <property type="match status" value="1"/>
</dbReference>
<organism evidence="9">
    <name type="scientific">Xenopus tropicalis</name>
    <name type="common">Western clawed frog</name>
    <name type="synonym">Silurana tropicalis</name>
    <dbReference type="NCBI Taxonomy" id="8364"/>
    <lineage>
        <taxon>Eukaryota</taxon>
        <taxon>Metazoa</taxon>
        <taxon>Chordata</taxon>
        <taxon>Craniata</taxon>
        <taxon>Vertebrata</taxon>
        <taxon>Euteleostomi</taxon>
        <taxon>Amphibia</taxon>
        <taxon>Batrachia</taxon>
        <taxon>Anura</taxon>
        <taxon>Pipoidea</taxon>
        <taxon>Pipidae</taxon>
        <taxon>Xenopodinae</taxon>
        <taxon>Xenopus</taxon>
        <taxon>Silurana</taxon>
    </lineage>
</organism>
<dbReference type="CDD" id="cd00190">
    <property type="entry name" value="Tryp_SPc"/>
    <property type="match status" value="1"/>
</dbReference>
<keyword evidence="3 6" id="KW-0378">Hydrolase</keyword>
<keyword evidence="5" id="KW-1015">Disulfide bond</keyword>
<evidence type="ECO:0000256" key="3">
    <source>
        <dbReference type="ARBA" id="ARBA00022801"/>
    </source>
</evidence>
<evidence type="ECO:0000256" key="7">
    <source>
        <dbReference type="SAM" id="SignalP"/>
    </source>
</evidence>
<proteinExistence type="inferred from homology"/>
<dbReference type="InterPro" id="IPR001314">
    <property type="entry name" value="Peptidase_S1A"/>
</dbReference>
<dbReference type="GO" id="GO:0006508">
    <property type="term" value="P:proteolysis"/>
    <property type="evidence" value="ECO:0007669"/>
    <property type="project" value="UniProtKB-KW"/>
</dbReference>